<gene>
    <name evidence="2" type="ORF">K8V16_03325</name>
</gene>
<comment type="caution">
    <text evidence="2">The sequence shown here is derived from an EMBL/GenBank/DDBJ whole genome shotgun (WGS) entry which is preliminary data.</text>
</comment>
<evidence type="ECO:0000313" key="2">
    <source>
        <dbReference type="EMBL" id="HJH42805.1"/>
    </source>
</evidence>
<protein>
    <submittedName>
        <fullName evidence="2">FdtA/QdtA family cupin domain-containing protein</fullName>
    </submittedName>
</protein>
<organism evidence="2 3">
    <name type="scientific">Rubneribacter badeniensis</name>
    <dbReference type="NCBI Taxonomy" id="2070688"/>
    <lineage>
        <taxon>Bacteria</taxon>
        <taxon>Bacillati</taxon>
        <taxon>Actinomycetota</taxon>
        <taxon>Coriobacteriia</taxon>
        <taxon>Eggerthellales</taxon>
        <taxon>Eggerthellaceae</taxon>
        <taxon>Rubneribacter</taxon>
    </lineage>
</organism>
<reference evidence="2" key="1">
    <citation type="journal article" date="2021" name="PeerJ">
        <title>Extensive microbial diversity within the chicken gut microbiome revealed by metagenomics and culture.</title>
        <authorList>
            <person name="Gilroy R."/>
            <person name="Ravi A."/>
            <person name="Getino M."/>
            <person name="Pursley I."/>
            <person name="Horton D.L."/>
            <person name="Alikhan N.F."/>
            <person name="Baker D."/>
            <person name="Gharbi K."/>
            <person name="Hall N."/>
            <person name="Watson M."/>
            <person name="Adriaenssens E.M."/>
            <person name="Foster-Nyarko E."/>
            <person name="Jarju S."/>
            <person name="Secka A."/>
            <person name="Antonio M."/>
            <person name="Oren A."/>
            <person name="Chaudhuri R.R."/>
            <person name="La Ragione R."/>
            <person name="Hildebrand F."/>
            <person name="Pallen M.J."/>
        </authorList>
    </citation>
    <scope>NUCLEOTIDE SEQUENCE</scope>
    <source>
        <strain evidence="2">USAMLcec12-2067</strain>
    </source>
</reference>
<dbReference type="InterPro" id="IPR011051">
    <property type="entry name" value="RmlC_Cupin_sf"/>
</dbReference>
<dbReference type="Proteomes" id="UP000789325">
    <property type="component" value="Unassembled WGS sequence"/>
</dbReference>
<dbReference type="InterPro" id="IPR008894">
    <property type="entry name" value="QdtA_cupin_dom"/>
</dbReference>
<accession>A0A9D2VJ59</accession>
<sequence length="112" mass="12325">MKRVYCTCGVPSGALRGGHAHRGLNQLLVCPAGAVEVFLDDGREKGSVLLDDPAEGLLVGPMVWHDMRWAEKGSVLSVLASDYYDEADYIRDYGEFEQELGRIVAAREEGLR</sequence>
<evidence type="ECO:0000313" key="3">
    <source>
        <dbReference type="Proteomes" id="UP000789325"/>
    </source>
</evidence>
<reference evidence="2" key="2">
    <citation type="submission" date="2021-09" db="EMBL/GenBank/DDBJ databases">
        <authorList>
            <person name="Gilroy R."/>
        </authorList>
    </citation>
    <scope>NUCLEOTIDE SEQUENCE</scope>
    <source>
        <strain evidence="2">USAMLcec12-2067</strain>
    </source>
</reference>
<dbReference type="EMBL" id="DYZL01000061">
    <property type="protein sequence ID" value="HJH42805.1"/>
    <property type="molecule type" value="Genomic_DNA"/>
</dbReference>
<dbReference type="Gene3D" id="2.60.120.10">
    <property type="entry name" value="Jelly Rolls"/>
    <property type="match status" value="1"/>
</dbReference>
<dbReference type="InterPro" id="IPR014710">
    <property type="entry name" value="RmlC-like_jellyroll"/>
</dbReference>
<proteinExistence type="predicted"/>
<name>A0A9D2VJ59_9ACTN</name>
<dbReference type="CDD" id="cd20292">
    <property type="entry name" value="cupin_QdtA-like"/>
    <property type="match status" value="1"/>
</dbReference>
<dbReference type="Pfam" id="PF05523">
    <property type="entry name" value="FdtA"/>
    <property type="match status" value="1"/>
</dbReference>
<evidence type="ECO:0000259" key="1">
    <source>
        <dbReference type="Pfam" id="PF05523"/>
    </source>
</evidence>
<dbReference type="AlphaFoldDB" id="A0A9D2VJ59"/>
<dbReference type="SUPFAM" id="SSF51182">
    <property type="entry name" value="RmlC-like cupins"/>
    <property type="match status" value="1"/>
</dbReference>
<feature type="domain" description="Sugar 3,4-ketoisomerase QdtA cupin" evidence="1">
    <location>
        <begin position="1"/>
        <end position="99"/>
    </location>
</feature>